<dbReference type="PANTHER" id="PTHR37164">
    <property type="entry name" value="BACTERIOHEMERYTHRIN"/>
    <property type="match status" value="1"/>
</dbReference>
<dbReference type="InterPro" id="IPR035938">
    <property type="entry name" value="Hemerythrin-like_sf"/>
</dbReference>
<dbReference type="SUPFAM" id="SSF47188">
    <property type="entry name" value="Hemerythrin-like"/>
    <property type="match status" value="1"/>
</dbReference>
<dbReference type="InterPro" id="IPR050669">
    <property type="entry name" value="Hemerythrin"/>
</dbReference>
<dbReference type="NCBIfam" id="TIGR02481">
    <property type="entry name" value="hemeryth_dom"/>
    <property type="match status" value="1"/>
</dbReference>
<keyword evidence="6" id="KW-1185">Reference proteome</keyword>
<proteinExistence type="inferred from homology"/>
<organism evidence="5 6">
    <name type="scientific">Candidatus Accumulibacter phosphatis</name>
    <dbReference type="NCBI Taxonomy" id="327160"/>
    <lineage>
        <taxon>Bacteria</taxon>
        <taxon>Pseudomonadati</taxon>
        <taxon>Pseudomonadota</taxon>
        <taxon>Betaproteobacteria</taxon>
        <taxon>Candidatus Accumulibacter</taxon>
    </lineage>
</organism>
<dbReference type="Gene3D" id="1.20.120.50">
    <property type="entry name" value="Hemerythrin-like"/>
    <property type="match status" value="1"/>
</dbReference>
<evidence type="ECO:0000259" key="4">
    <source>
        <dbReference type="Pfam" id="PF01814"/>
    </source>
</evidence>
<evidence type="ECO:0000313" key="6">
    <source>
        <dbReference type="Proteomes" id="UP000306324"/>
    </source>
</evidence>
<sequence length="159" mass="18007">MNFELAEWSSKIEVGVPAIDAQHRQLFDLAATFGGDGDQIRVLKTLAILTEYVKVHLHEEEQLMMACQYPGLEAHRKLHREFRRMLFDLLENAKRMTLDEIAEEVKFLINGWFYNHILVADFDYVPSVQAAASEAELMLENAPSALDEGAELASLASRA</sequence>
<dbReference type="InterPro" id="IPR012827">
    <property type="entry name" value="Hemerythrin_metal-bd"/>
</dbReference>
<protein>
    <submittedName>
        <fullName evidence="5">Hemerythrin-like iron-binding protein</fullName>
    </submittedName>
</protein>
<dbReference type="Pfam" id="PF01814">
    <property type="entry name" value="Hemerythrin"/>
    <property type="match status" value="1"/>
</dbReference>
<dbReference type="NCBIfam" id="NF033749">
    <property type="entry name" value="bact_hemeryth"/>
    <property type="match status" value="1"/>
</dbReference>
<feature type="domain" description="Hemerythrin-like" evidence="4">
    <location>
        <begin position="15"/>
        <end position="126"/>
    </location>
</feature>
<evidence type="ECO:0000256" key="1">
    <source>
        <dbReference type="ARBA" id="ARBA00010587"/>
    </source>
</evidence>
<dbReference type="OrthoDB" id="5296936at2"/>
<dbReference type="InterPro" id="IPR012312">
    <property type="entry name" value="Hemerythrin-like"/>
</dbReference>
<dbReference type="PANTHER" id="PTHR37164:SF1">
    <property type="entry name" value="BACTERIOHEMERYTHRIN"/>
    <property type="match status" value="1"/>
</dbReference>
<reference evidence="5 6" key="1">
    <citation type="submission" date="2019-04" db="EMBL/GenBank/DDBJ databases">
        <title>A novel phosphate-accumulating bacterium identified in bioreactor for phosphate removal from wastewater.</title>
        <authorList>
            <person name="Kotlyarov R.Y."/>
            <person name="Beletsky A.V."/>
            <person name="Kallistova A.Y."/>
            <person name="Dorofeev A.G."/>
            <person name="Nikolaev Y.Y."/>
            <person name="Pimenov N.V."/>
            <person name="Ravin N.V."/>
            <person name="Mardanov A.V."/>
        </authorList>
    </citation>
    <scope>NUCLEOTIDE SEQUENCE [LARGE SCALE GENOMIC DNA]</scope>
    <source>
        <strain evidence="5 6">Bin19</strain>
    </source>
</reference>
<dbReference type="CDD" id="cd12107">
    <property type="entry name" value="Hemerythrin"/>
    <property type="match status" value="1"/>
</dbReference>
<keyword evidence="2" id="KW-0479">Metal-binding</keyword>
<dbReference type="AlphaFoldDB" id="A0A5S4EIL7"/>
<dbReference type="EMBL" id="SWAD01000115">
    <property type="protein sequence ID" value="TMQ75160.1"/>
    <property type="molecule type" value="Genomic_DNA"/>
</dbReference>
<dbReference type="GO" id="GO:0046872">
    <property type="term" value="F:metal ion binding"/>
    <property type="evidence" value="ECO:0007669"/>
    <property type="project" value="UniProtKB-KW"/>
</dbReference>
<evidence type="ECO:0000313" key="5">
    <source>
        <dbReference type="EMBL" id="TMQ75160.1"/>
    </source>
</evidence>
<name>A0A5S4EIL7_9PROT</name>
<comment type="caution">
    <text evidence="5">The sequence shown here is derived from an EMBL/GenBank/DDBJ whole genome shotgun (WGS) entry which is preliminary data.</text>
</comment>
<dbReference type="Proteomes" id="UP000306324">
    <property type="component" value="Unassembled WGS sequence"/>
</dbReference>
<accession>A0A5S4EIL7</accession>
<keyword evidence="3" id="KW-0408">Iron</keyword>
<dbReference type="RefSeq" id="WP_138678888.1">
    <property type="nucleotide sequence ID" value="NZ_SWAD01000115.1"/>
</dbReference>
<gene>
    <name evidence="5" type="ORF">ACCUM_1911</name>
</gene>
<evidence type="ECO:0000256" key="3">
    <source>
        <dbReference type="ARBA" id="ARBA00023004"/>
    </source>
</evidence>
<comment type="similarity">
    <text evidence="1">Belongs to the hemerythrin family.</text>
</comment>
<evidence type="ECO:0000256" key="2">
    <source>
        <dbReference type="ARBA" id="ARBA00022723"/>
    </source>
</evidence>